<dbReference type="Proteomes" id="UP000255326">
    <property type="component" value="Unassembled WGS sequence"/>
</dbReference>
<keyword evidence="6 10" id="KW-0378">Hydrolase</keyword>
<feature type="active site" description="Charge relay system" evidence="9 10">
    <location>
        <position position="167"/>
    </location>
</feature>
<dbReference type="OrthoDB" id="9798386at2"/>
<evidence type="ECO:0000259" key="11">
    <source>
        <dbReference type="Pfam" id="PF00082"/>
    </source>
</evidence>
<dbReference type="InterPro" id="IPR015500">
    <property type="entry name" value="Peptidase_S8_subtilisin-rel"/>
</dbReference>
<dbReference type="InterPro" id="IPR036852">
    <property type="entry name" value="Peptidase_S8/S53_dom_sf"/>
</dbReference>
<dbReference type="InterPro" id="IPR000209">
    <property type="entry name" value="Peptidase_S8/S53_dom"/>
</dbReference>
<dbReference type="Gene3D" id="2.60.120.380">
    <property type="match status" value="4"/>
</dbReference>
<feature type="active site" description="Charge relay system" evidence="9 10">
    <location>
        <position position="198"/>
    </location>
</feature>
<dbReference type="PANTHER" id="PTHR43806:SF11">
    <property type="entry name" value="CEREVISIN-RELATED"/>
    <property type="match status" value="1"/>
</dbReference>
<keyword evidence="4" id="KW-0964">Secreted</keyword>
<keyword evidence="8" id="KW-0106">Calcium</keyword>
<name>A0A370G8Q3_9BACI</name>
<evidence type="ECO:0000256" key="10">
    <source>
        <dbReference type="PROSITE-ProRule" id="PRU01240"/>
    </source>
</evidence>
<dbReference type="PRINTS" id="PR00723">
    <property type="entry name" value="SUBTILISIN"/>
</dbReference>
<evidence type="ECO:0000256" key="6">
    <source>
        <dbReference type="ARBA" id="ARBA00022801"/>
    </source>
</evidence>
<evidence type="ECO:0000313" key="12">
    <source>
        <dbReference type="EMBL" id="RDI40165.1"/>
    </source>
</evidence>
<dbReference type="RefSeq" id="WP_114746552.1">
    <property type="nucleotide sequence ID" value="NZ_QQAY01000012.1"/>
</dbReference>
<feature type="domain" description="Peptidase S8/S53" evidence="11">
    <location>
        <begin position="159"/>
        <end position="404"/>
    </location>
</feature>
<comment type="similarity">
    <text evidence="3 10">Belongs to the peptidase S8 family.</text>
</comment>
<evidence type="ECO:0000256" key="8">
    <source>
        <dbReference type="ARBA" id="ARBA00022837"/>
    </source>
</evidence>
<dbReference type="GO" id="GO:0005576">
    <property type="term" value="C:extracellular region"/>
    <property type="evidence" value="ECO:0007669"/>
    <property type="project" value="UniProtKB-SubCell"/>
</dbReference>
<dbReference type="Gene3D" id="3.40.50.200">
    <property type="entry name" value="Peptidase S8/S53 domain"/>
    <property type="match status" value="1"/>
</dbReference>
<dbReference type="Pfam" id="PF00082">
    <property type="entry name" value="Peptidase_S8"/>
    <property type="match status" value="1"/>
</dbReference>
<keyword evidence="13" id="KW-1185">Reference proteome</keyword>
<keyword evidence="5 10" id="KW-0645">Protease</keyword>
<dbReference type="InterPro" id="IPR023828">
    <property type="entry name" value="Peptidase_S8_Ser-AS"/>
</dbReference>
<dbReference type="InterPro" id="IPR022398">
    <property type="entry name" value="Peptidase_S8_His-AS"/>
</dbReference>
<dbReference type="PROSITE" id="PS00138">
    <property type="entry name" value="SUBTILASE_SER"/>
    <property type="match status" value="1"/>
</dbReference>
<evidence type="ECO:0000256" key="3">
    <source>
        <dbReference type="ARBA" id="ARBA00011073"/>
    </source>
</evidence>
<comment type="cofactor">
    <cofactor evidence="1">
        <name>Ca(2+)</name>
        <dbReference type="ChEBI" id="CHEBI:29108"/>
    </cofactor>
</comment>
<dbReference type="InterPro" id="IPR050131">
    <property type="entry name" value="Peptidase_S8_subtilisin-like"/>
</dbReference>
<evidence type="ECO:0000256" key="5">
    <source>
        <dbReference type="ARBA" id="ARBA00022670"/>
    </source>
</evidence>
<dbReference type="SUPFAM" id="SSF52743">
    <property type="entry name" value="Subtilisin-like"/>
    <property type="match status" value="1"/>
</dbReference>
<evidence type="ECO:0000256" key="9">
    <source>
        <dbReference type="PIRSR" id="PIRSR615500-1"/>
    </source>
</evidence>
<reference evidence="12 13" key="1">
    <citation type="submission" date="2018-07" db="EMBL/GenBank/DDBJ databases">
        <title>Genomic Encyclopedia of Type Strains, Phase IV (KMG-IV): sequencing the most valuable type-strain genomes for metagenomic binning, comparative biology and taxonomic classification.</title>
        <authorList>
            <person name="Goeker M."/>
        </authorList>
    </citation>
    <scope>NUCLEOTIDE SEQUENCE [LARGE SCALE GENOMIC DNA]</scope>
    <source>
        <strain evidence="12 13">DSM 25281</strain>
    </source>
</reference>
<evidence type="ECO:0000256" key="7">
    <source>
        <dbReference type="ARBA" id="ARBA00022825"/>
    </source>
</evidence>
<gene>
    <name evidence="12" type="ORF">DFR59_11281</name>
</gene>
<comment type="subcellular location">
    <subcellularLocation>
        <location evidence="2">Secreted</location>
    </subcellularLocation>
</comment>
<dbReference type="GO" id="GO:0006508">
    <property type="term" value="P:proteolysis"/>
    <property type="evidence" value="ECO:0007669"/>
    <property type="project" value="UniProtKB-KW"/>
</dbReference>
<dbReference type="PANTHER" id="PTHR43806">
    <property type="entry name" value="PEPTIDASE S8"/>
    <property type="match status" value="1"/>
</dbReference>
<dbReference type="EMBL" id="QQAY01000012">
    <property type="protein sequence ID" value="RDI40165.1"/>
    <property type="molecule type" value="Genomic_DNA"/>
</dbReference>
<proteinExistence type="inferred from homology"/>
<evidence type="ECO:0000256" key="4">
    <source>
        <dbReference type="ARBA" id="ARBA00022525"/>
    </source>
</evidence>
<accession>A0A370G8Q3</accession>
<evidence type="ECO:0000256" key="2">
    <source>
        <dbReference type="ARBA" id="ARBA00004613"/>
    </source>
</evidence>
<protein>
    <submittedName>
        <fullName evidence="12">Subtilase family protein</fullName>
    </submittedName>
</protein>
<dbReference type="AlphaFoldDB" id="A0A370G8Q3"/>
<feature type="active site" description="Charge relay system" evidence="9 10">
    <location>
        <position position="356"/>
    </location>
</feature>
<evidence type="ECO:0000256" key="1">
    <source>
        <dbReference type="ARBA" id="ARBA00001913"/>
    </source>
</evidence>
<sequence>MKKISKSMMAISLSAGIALSGMGTVPYNVMAKDKGSYNAASLSDKSPLLDQGNFDKDHKALSEDTLVIKYKKPFAYKEYSQAGTQLLQVVPELNYAIVKVKDKNKLQNSIQYFQNSKNTLLVKPSAMYTTLGMPDPKAGQQYMHSMLHTSDAQKLAGKNKVIVAVVDQGVDPSHPDIKNLMPSYNAVNPMNQAMPDFHGTHVAGIIGAAKDNGIGGYGINPNVEILPIDVFNRGWGAYDFAIAQGILAAVKKGADVINLSLGGPMTSPIIEEAVQTALSKNVIVVAAAGNTGDDSISYPAAYEGVISVGAINKKKKLADFSSYGPSVDVVAPGEDIYSTLYDYEKKSTFANMSGTSMATPVVTGLVSLMLTKNPKLTPAQVEYILEHTADDLGDKGFDVKYGNGLINPVKAMKYDVKKLPSLVKTKLSLEDKLKRAIDLSGEKETSSKGYFVKAQDEKLYKLEVQKGDKIQLNLNGSKQYDYMMELHLVSEEEERTIKVNNVREGKTEAKYMEAPFSGTLLVSVKDVNGSYDDTSARKSNYTLNVTVGNGAYEDESSLETPVEINALPYNSKETPMYFMGDAENGDDDYFHFKVDEQQMVKINLSGIAGVDSNLSVFTADQLGFGTGDEPKEGEVEKADAAAEKHVIDPMYYQNSGGAGEGETLVFQADPDMDYYVKASNNPNNYFGYYDYFMNPGMEKVEAENSMNSYTLTIDGKVMPEDEDAFPFYGDPGQSETAAKEEMGLKAQRVKMASASEGEELDPEAQFIQMLQDQAPDYMIGNDAEGYLQNQGDEDWLQIGASESGIFEFSINPSSKERPMIQIYKLVQPETDEDNARPYLQQVAENTKWGWSNVEVTPTLYTVLEKGQQYFVRIGADYFSGSIPFDGYTLSSKKLADNIGDSYETNDDFKDAKKLTSDSLTANFSKPFDQDIYYYTAPKDAIMGLTMERGTAAKSLKDKLPAELFSPFYGMAAVLEDVNNNHKLDENENATVQLVDHMTEQGYTFGSIKVEKGKHYFVVVSGYVDSYLPFTLTPYKLHLSPVNEKDEDRGSIVKNNVASKPLKLNKVTGNLYTKEGYLNSGVPYGDEDWYALNVTKDSPVKIKLETGMEVDGVISVYQNGKLIKEADYYAFGDDEVMALSLKKGSYQIKVRDVMGNSTINPYKLKVYFGK</sequence>
<evidence type="ECO:0000313" key="13">
    <source>
        <dbReference type="Proteomes" id="UP000255326"/>
    </source>
</evidence>
<dbReference type="PROSITE" id="PS51892">
    <property type="entry name" value="SUBTILASE"/>
    <property type="match status" value="1"/>
</dbReference>
<comment type="caution">
    <text evidence="12">The sequence shown here is derived from an EMBL/GenBank/DDBJ whole genome shotgun (WGS) entry which is preliminary data.</text>
</comment>
<dbReference type="GO" id="GO:0004252">
    <property type="term" value="F:serine-type endopeptidase activity"/>
    <property type="evidence" value="ECO:0007669"/>
    <property type="project" value="UniProtKB-UniRule"/>
</dbReference>
<dbReference type="PROSITE" id="PS00137">
    <property type="entry name" value="SUBTILASE_HIS"/>
    <property type="match status" value="1"/>
</dbReference>
<keyword evidence="7 10" id="KW-0720">Serine protease</keyword>
<organism evidence="12 13">
    <name type="scientific">Falsibacillus pallidus</name>
    <dbReference type="NCBI Taxonomy" id="493781"/>
    <lineage>
        <taxon>Bacteria</taxon>
        <taxon>Bacillati</taxon>
        <taxon>Bacillota</taxon>
        <taxon>Bacilli</taxon>
        <taxon>Bacillales</taxon>
        <taxon>Bacillaceae</taxon>
        <taxon>Falsibacillus</taxon>
    </lineage>
</organism>